<evidence type="ECO:0000313" key="1">
    <source>
        <dbReference type="EMBL" id="MEF3832597.1"/>
    </source>
</evidence>
<name>A0ABU7XPE3_9FLAO</name>
<dbReference type="PROSITE" id="PS51257">
    <property type="entry name" value="PROKAR_LIPOPROTEIN"/>
    <property type="match status" value="1"/>
</dbReference>
<dbReference type="Proteomes" id="UP001337305">
    <property type="component" value="Unassembled WGS sequence"/>
</dbReference>
<dbReference type="RefSeq" id="WP_303304972.1">
    <property type="nucleotide sequence ID" value="NZ_JAODOP010000004.1"/>
</dbReference>
<organism evidence="1 2">
    <name type="scientific">Flavivirga spongiicola</name>
    <dbReference type="NCBI Taxonomy" id="421621"/>
    <lineage>
        <taxon>Bacteria</taxon>
        <taxon>Pseudomonadati</taxon>
        <taxon>Bacteroidota</taxon>
        <taxon>Flavobacteriia</taxon>
        <taxon>Flavobacteriales</taxon>
        <taxon>Flavobacteriaceae</taxon>
        <taxon>Flavivirga</taxon>
    </lineage>
</organism>
<accession>A0ABU7XPE3</accession>
<proteinExistence type="predicted"/>
<gene>
    <name evidence="1" type="ORF">N1F79_05620</name>
</gene>
<reference evidence="1 2" key="1">
    <citation type="submission" date="2022-09" db="EMBL/GenBank/DDBJ databases">
        <title>Genome sequencing of Flavivirga sp. MEBiC05379.</title>
        <authorList>
            <person name="Oh H.-M."/>
            <person name="Kwon K.K."/>
            <person name="Park M.J."/>
            <person name="Yang S.-H."/>
        </authorList>
    </citation>
    <scope>NUCLEOTIDE SEQUENCE [LARGE SCALE GENOMIC DNA]</scope>
    <source>
        <strain evidence="1 2">MEBiC05379</strain>
    </source>
</reference>
<protein>
    <recommendedName>
        <fullName evidence="3">Threonine synthase</fullName>
    </recommendedName>
</protein>
<evidence type="ECO:0008006" key="3">
    <source>
        <dbReference type="Google" id="ProtNLM"/>
    </source>
</evidence>
<keyword evidence="2" id="KW-1185">Reference proteome</keyword>
<comment type="caution">
    <text evidence="1">The sequence shown here is derived from an EMBL/GenBank/DDBJ whole genome shotgun (WGS) entry which is preliminary data.</text>
</comment>
<evidence type="ECO:0000313" key="2">
    <source>
        <dbReference type="Proteomes" id="UP001337305"/>
    </source>
</evidence>
<dbReference type="EMBL" id="JAODOP010000004">
    <property type="protein sequence ID" value="MEF3832597.1"/>
    <property type="molecule type" value="Genomic_DNA"/>
</dbReference>
<sequence length="262" mass="30362">MKNILFLAIIILFVSCKNNTKETVNYSEKNLDVTTSVYPENISKIFKAHGGLDTWNSMQSLTFTMAKPNGDEVTTTDLKSRRSLIEMPKHTIGFNGKDVWLHSKDTTAYKGNAKFYYNLMFYFYAMPFVLADDGIIYKDVEPLVFEGKSYPGIKISYESGVGESPEDEYVLYYDSETNQMAWLSYTVTYFSKEKSKEFKFIKYSNWQTVEELLLPKTLTWYNYENNVPTKKRSDVNFTNIKLSKEKPNNILFESPEGAKIIE</sequence>